<feature type="domain" description="B box-type" evidence="8">
    <location>
        <begin position="122"/>
        <end position="165"/>
    </location>
</feature>
<dbReference type="InterPro" id="IPR013083">
    <property type="entry name" value="Znf_RING/FYVE/PHD"/>
</dbReference>
<dbReference type="InterPro" id="IPR036116">
    <property type="entry name" value="FN3_sf"/>
</dbReference>
<dbReference type="AlphaFoldDB" id="A0AAD9Q3P5"/>
<dbReference type="Gene3D" id="3.30.160.60">
    <property type="entry name" value="Classic Zinc Finger"/>
    <property type="match status" value="1"/>
</dbReference>
<dbReference type="CDD" id="cd00063">
    <property type="entry name" value="FN3"/>
    <property type="match status" value="1"/>
</dbReference>
<dbReference type="InterPro" id="IPR013320">
    <property type="entry name" value="ConA-like_dom_sf"/>
</dbReference>
<evidence type="ECO:0000256" key="4">
    <source>
        <dbReference type="ARBA" id="ARBA00022833"/>
    </source>
</evidence>
<dbReference type="PROSITE" id="PS50853">
    <property type="entry name" value="FN3"/>
    <property type="match status" value="1"/>
</dbReference>
<dbReference type="Gene3D" id="4.10.830.40">
    <property type="match status" value="1"/>
</dbReference>
<reference evidence="11" key="1">
    <citation type="journal article" date="2023" name="G3 (Bethesda)">
        <title>Whole genome assembly and annotation of the endangered Caribbean coral Acropora cervicornis.</title>
        <authorList>
            <person name="Selwyn J.D."/>
            <person name="Vollmer S.V."/>
        </authorList>
    </citation>
    <scope>NUCLEOTIDE SEQUENCE</scope>
    <source>
        <strain evidence="11">K2</strain>
    </source>
</reference>
<dbReference type="InterPro" id="IPR043136">
    <property type="entry name" value="B30.2/SPRY_sf"/>
</dbReference>
<proteinExistence type="predicted"/>
<dbReference type="PANTHER" id="PTHR24099:SF15">
    <property type="entry name" value="E3 UBIQUITIN-PROTEIN LIGASE TRIM9"/>
    <property type="match status" value="1"/>
</dbReference>
<dbReference type="InterPro" id="IPR003877">
    <property type="entry name" value="SPRY_dom"/>
</dbReference>
<dbReference type="PROSITE" id="PS50089">
    <property type="entry name" value="ZF_RING_2"/>
    <property type="match status" value="1"/>
</dbReference>
<dbReference type="GO" id="GO:0008270">
    <property type="term" value="F:zinc ion binding"/>
    <property type="evidence" value="ECO:0007669"/>
    <property type="project" value="UniProtKB-KW"/>
</dbReference>
<protein>
    <submittedName>
        <fullName evidence="11">E3 ubiquitin-protein ligase TRIM9</fullName>
    </submittedName>
</protein>
<evidence type="ECO:0000313" key="11">
    <source>
        <dbReference type="EMBL" id="KAK2553810.1"/>
    </source>
</evidence>
<dbReference type="InterPro" id="IPR003961">
    <property type="entry name" value="FN3_dom"/>
</dbReference>
<dbReference type="CDD" id="cd12889">
    <property type="entry name" value="SPRY_PRY_TRIM67_9"/>
    <property type="match status" value="1"/>
</dbReference>
<evidence type="ECO:0000259" key="10">
    <source>
        <dbReference type="PROSITE" id="PS50853"/>
    </source>
</evidence>
<dbReference type="FunFam" id="2.60.40.10:FF:000178">
    <property type="entry name" value="E3 ubiquitin-protein ligase TRIM9 isoform X1"/>
    <property type="match status" value="1"/>
</dbReference>
<gene>
    <name evidence="11" type="ORF">P5673_024793</name>
</gene>
<dbReference type="Gene3D" id="2.60.40.10">
    <property type="entry name" value="Immunoglobulins"/>
    <property type="match status" value="1"/>
</dbReference>
<dbReference type="InterPro" id="IPR027370">
    <property type="entry name" value="Znf-RING_euk"/>
</dbReference>
<accession>A0AAD9Q3P5</accession>
<dbReference type="Pfam" id="PF00041">
    <property type="entry name" value="fn3"/>
    <property type="match status" value="1"/>
</dbReference>
<dbReference type="Pfam" id="PF00643">
    <property type="entry name" value="zf-B_box"/>
    <property type="match status" value="1"/>
</dbReference>
<dbReference type="SUPFAM" id="SSF49899">
    <property type="entry name" value="Concanavalin A-like lectins/glucanases"/>
    <property type="match status" value="1"/>
</dbReference>
<evidence type="ECO:0000256" key="6">
    <source>
        <dbReference type="PROSITE-ProRule" id="PRU00024"/>
    </source>
</evidence>
<keyword evidence="4" id="KW-0862">Zinc</keyword>
<dbReference type="SMART" id="SM00184">
    <property type="entry name" value="RING"/>
    <property type="match status" value="1"/>
</dbReference>
<keyword evidence="5" id="KW-0175">Coiled coil</keyword>
<dbReference type="Pfam" id="PF13445">
    <property type="entry name" value="zf-RING_UBOX"/>
    <property type="match status" value="1"/>
</dbReference>
<dbReference type="InterPro" id="IPR003649">
    <property type="entry name" value="Bbox_C"/>
</dbReference>
<dbReference type="Proteomes" id="UP001249851">
    <property type="component" value="Unassembled WGS sequence"/>
</dbReference>
<feature type="domain" description="Fibronectin type-III" evidence="10">
    <location>
        <begin position="443"/>
        <end position="540"/>
    </location>
</feature>
<dbReference type="Pfam" id="PF22586">
    <property type="entry name" value="ANCHR-like_BBOX"/>
    <property type="match status" value="1"/>
</dbReference>
<dbReference type="PROSITE" id="PS50119">
    <property type="entry name" value="ZF_BBOX"/>
    <property type="match status" value="2"/>
</dbReference>
<dbReference type="InterPro" id="IPR013783">
    <property type="entry name" value="Ig-like_fold"/>
</dbReference>
<evidence type="ECO:0000259" key="8">
    <source>
        <dbReference type="PROSITE" id="PS50119"/>
    </source>
</evidence>
<dbReference type="InterPro" id="IPR001870">
    <property type="entry name" value="B30.2/SPRY"/>
</dbReference>
<keyword evidence="12" id="KW-1185">Reference proteome</keyword>
<dbReference type="CDD" id="cd19803">
    <property type="entry name" value="Bbox1_TRIM9-like_C-I"/>
    <property type="match status" value="1"/>
</dbReference>
<evidence type="ECO:0000256" key="5">
    <source>
        <dbReference type="ARBA" id="ARBA00023054"/>
    </source>
</evidence>
<evidence type="ECO:0000259" key="9">
    <source>
        <dbReference type="PROSITE" id="PS50188"/>
    </source>
</evidence>
<dbReference type="SMART" id="SM00449">
    <property type="entry name" value="SPRY"/>
    <property type="match status" value="1"/>
</dbReference>
<dbReference type="Pfam" id="PF00622">
    <property type="entry name" value="SPRY"/>
    <property type="match status" value="1"/>
</dbReference>
<evidence type="ECO:0000256" key="3">
    <source>
        <dbReference type="ARBA" id="ARBA00022786"/>
    </source>
</evidence>
<keyword evidence="2 6" id="KW-0863">Zinc-finger</keyword>
<evidence type="ECO:0000259" key="7">
    <source>
        <dbReference type="PROSITE" id="PS50089"/>
    </source>
</evidence>
<dbReference type="SMART" id="SM00336">
    <property type="entry name" value="BBOX"/>
    <property type="match status" value="2"/>
</dbReference>
<dbReference type="InterPro" id="IPR001841">
    <property type="entry name" value="Znf_RING"/>
</dbReference>
<dbReference type="SUPFAM" id="SSF57850">
    <property type="entry name" value="RING/U-box"/>
    <property type="match status" value="1"/>
</dbReference>
<dbReference type="InterPro" id="IPR000315">
    <property type="entry name" value="Znf_B-box"/>
</dbReference>
<dbReference type="InterPro" id="IPR050617">
    <property type="entry name" value="E3_ligase_FN3/SPRY"/>
</dbReference>
<dbReference type="CDD" id="cd16576">
    <property type="entry name" value="RING-HC_TRIM9-like_C-I"/>
    <property type="match status" value="1"/>
</dbReference>
<dbReference type="SMART" id="SM00060">
    <property type="entry name" value="FN3"/>
    <property type="match status" value="1"/>
</dbReference>
<keyword evidence="1" id="KW-0479">Metal-binding</keyword>
<dbReference type="Gene3D" id="2.60.120.920">
    <property type="match status" value="1"/>
</dbReference>
<keyword evidence="3" id="KW-0833">Ubl conjugation pathway</keyword>
<dbReference type="SUPFAM" id="SSF49265">
    <property type="entry name" value="Fibronectin type III"/>
    <property type="match status" value="1"/>
</dbReference>
<evidence type="ECO:0000256" key="1">
    <source>
        <dbReference type="ARBA" id="ARBA00022723"/>
    </source>
</evidence>
<dbReference type="PROSITE" id="PS50188">
    <property type="entry name" value="B302_SPRY"/>
    <property type="match status" value="1"/>
</dbReference>
<dbReference type="PANTHER" id="PTHR24099">
    <property type="entry name" value="E3 UBIQUITIN-PROTEIN LIGASE TRIM36-RELATED"/>
    <property type="match status" value="1"/>
</dbReference>
<dbReference type="Gene3D" id="1.20.5.170">
    <property type="match status" value="1"/>
</dbReference>
<evidence type="ECO:0000313" key="12">
    <source>
        <dbReference type="Proteomes" id="UP001249851"/>
    </source>
</evidence>
<dbReference type="EMBL" id="JARQWQ010000074">
    <property type="protein sequence ID" value="KAK2553810.1"/>
    <property type="molecule type" value="Genomic_DNA"/>
</dbReference>
<feature type="domain" description="B30.2/SPRY" evidence="9">
    <location>
        <begin position="522"/>
        <end position="705"/>
    </location>
</feature>
<comment type="caution">
    <text evidence="11">The sequence shown here is derived from an EMBL/GenBank/DDBJ whole genome shotgun (WGS) entry which is preliminary data.</text>
</comment>
<feature type="domain" description="RING-type" evidence="7">
    <location>
        <begin position="7"/>
        <end position="84"/>
    </location>
</feature>
<dbReference type="Gene3D" id="3.30.40.10">
    <property type="entry name" value="Zinc/RING finger domain, C3HC4 (zinc finger)"/>
    <property type="match status" value="1"/>
</dbReference>
<dbReference type="SUPFAM" id="SSF57845">
    <property type="entry name" value="B-box zinc-binding domain"/>
    <property type="match status" value="1"/>
</dbReference>
<dbReference type="SMART" id="SM00502">
    <property type="entry name" value="BBC"/>
    <property type="match status" value="1"/>
</dbReference>
<name>A0AAD9Q3P5_ACRCE</name>
<organism evidence="11 12">
    <name type="scientific">Acropora cervicornis</name>
    <name type="common">Staghorn coral</name>
    <dbReference type="NCBI Taxonomy" id="6130"/>
    <lineage>
        <taxon>Eukaryota</taxon>
        <taxon>Metazoa</taxon>
        <taxon>Cnidaria</taxon>
        <taxon>Anthozoa</taxon>
        <taxon>Hexacorallia</taxon>
        <taxon>Scleractinia</taxon>
        <taxon>Astrocoeniina</taxon>
        <taxon>Acroporidae</taxon>
        <taxon>Acropora</taxon>
    </lineage>
</organism>
<reference evidence="11" key="2">
    <citation type="journal article" date="2023" name="Science">
        <title>Genomic signatures of disease resistance in endangered staghorn corals.</title>
        <authorList>
            <person name="Vollmer S.V."/>
            <person name="Selwyn J.D."/>
            <person name="Despard B.A."/>
            <person name="Roesel C.L."/>
        </authorList>
    </citation>
    <scope>NUCLEOTIDE SEQUENCE</scope>
    <source>
        <strain evidence="11">K2</strain>
    </source>
</reference>
<sequence length="713" mass="78632">MEEELTCPVCKNPFTDPIVLPCSHSICMGCSQSSVTATGGDVSTNSNGISHGDSDETPYASLYEFNHLYQSIGNLPCLKCPTCKRLFPLDIRGINGFPRNRLLENIVNRYYAKSNGIVYCQLCDENQPSQATVMCEQCEVAYCDRCCKTCHPSRGPLAKHSLVAPTISKSPCKPSVLKCGRHNEENISMYCVFCRTPVCYVCLEKGQHSGHEVKALGAMFKEQKGELMTNVKLLGAKNSELKTFIQKLDGSCSIIQENGLEFEACIVAQCDALINFIQQRKVELIEAITTEMNSKIQKVKEQMKSCDKKVQNVAGLIQYANECLQETDAASFLLPVPPPINIIYLVPPPINIIYLSFVRTEWAGLASSQMELVSSAKLKAVSGRTSPALQVANSLNGRITSLTNQWSKDVKMEPATGVELELTLDTSGARAALHDLHFIELKAPMAPEIMPDECTVTNNAITLSWKPRNQSCVDGYVVEIDDGTSSGKEDHFLEVYRGNSQECTVSGLQFNSTYRARVKGFNKAGQGAPSDEVYLTTSDVAWFSLDPATAHPDIVLTNENTTTTCTSFDDRVVLGNIGFSRGCHYWEVTIDRYDGNPDPAVGVALGSTIKDSILGKDNKAWCMYIDSSRSWFRHNNEHSNRRDGGVDVGSVIGVLLDVTNHKVTFYLNDQKRGTMRLPNIPEAFYAAFSLSRNVQITLHTGLELPDDAYNNSK</sequence>
<feature type="domain" description="B box-type" evidence="8">
    <location>
        <begin position="174"/>
        <end position="216"/>
    </location>
</feature>
<evidence type="ECO:0000256" key="2">
    <source>
        <dbReference type="ARBA" id="ARBA00022771"/>
    </source>
</evidence>